<dbReference type="OrthoDB" id="1600564at2759"/>
<dbReference type="GO" id="GO:0016788">
    <property type="term" value="F:hydrolase activity, acting on ester bonds"/>
    <property type="evidence" value="ECO:0007669"/>
    <property type="project" value="InterPro"/>
</dbReference>
<dbReference type="Pfam" id="PF00657">
    <property type="entry name" value="Lipase_GDSL"/>
    <property type="match status" value="1"/>
</dbReference>
<gene>
    <name evidence="2" type="ORF">EXIGLDRAFT_772808</name>
</gene>
<dbReference type="Gene3D" id="3.40.50.1110">
    <property type="entry name" value="SGNH hydrolase"/>
    <property type="match status" value="1"/>
</dbReference>
<dbReference type="STRING" id="1314781.A0A165F4A3"/>
<accession>A0A165F4A3</accession>
<proteinExistence type="predicted"/>
<dbReference type="InParanoid" id="A0A165F4A3"/>
<keyword evidence="1" id="KW-0378">Hydrolase</keyword>
<dbReference type="CDD" id="cd01846">
    <property type="entry name" value="fatty_acyltransferase_like"/>
    <property type="match status" value="1"/>
</dbReference>
<dbReference type="PANTHER" id="PTHR45648">
    <property type="entry name" value="GDSL LIPASE/ACYLHYDROLASE FAMILY PROTEIN (AFU_ORTHOLOGUE AFUA_4G14700)"/>
    <property type="match status" value="1"/>
</dbReference>
<dbReference type="InterPro" id="IPR001087">
    <property type="entry name" value="GDSL"/>
</dbReference>
<organism evidence="2 3">
    <name type="scientific">Exidia glandulosa HHB12029</name>
    <dbReference type="NCBI Taxonomy" id="1314781"/>
    <lineage>
        <taxon>Eukaryota</taxon>
        <taxon>Fungi</taxon>
        <taxon>Dikarya</taxon>
        <taxon>Basidiomycota</taxon>
        <taxon>Agaricomycotina</taxon>
        <taxon>Agaricomycetes</taxon>
        <taxon>Auriculariales</taxon>
        <taxon>Exidiaceae</taxon>
        <taxon>Exidia</taxon>
    </lineage>
</organism>
<evidence type="ECO:0000256" key="1">
    <source>
        <dbReference type="ARBA" id="ARBA00022801"/>
    </source>
</evidence>
<keyword evidence="3" id="KW-1185">Reference proteome</keyword>
<evidence type="ECO:0008006" key="4">
    <source>
        <dbReference type="Google" id="ProtNLM"/>
    </source>
</evidence>
<evidence type="ECO:0000313" key="3">
    <source>
        <dbReference type="Proteomes" id="UP000077266"/>
    </source>
</evidence>
<sequence length="372" mass="42643">MHASAELVCALAAGTAFLLWHEIFISPHLWDWPWSDARLPAAYVQDQPRSFSFVTRPEHLFIFGDSYCTCILPRLSRGADGPTASEGWPWPEGTSPLEDYEMHTASDGPVWARNLTTSYEKPVKLVNLACGGATVDNDILQNWNAPPDFKNQVSTFLQYVTPPPKRIAWHSYNSIFAIEFGTNDVLICLHGTERMRRTKQTEDDVYKELMWHYFDSVERLYNAGARAFAFHVLVPFDRARIGVDAGALTQAQLKQSIMRYNAALRSAAQTYCDYKRQQTDGDIFCSIIDIYSLGHDIMNQPHYYGFKEAIDYCPPYSWRSNAEPDMDVDPSCIGPVGDYVWKDALHPSWTFHQWWARQFQNQMLEEAPKDDE</sequence>
<dbReference type="PANTHER" id="PTHR45648:SF22">
    <property type="entry name" value="GDSL LIPASE_ACYLHYDROLASE FAMILY PROTEIN (AFU_ORTHOLOGUE AFUA_4G14700)"/>
    <property type="match status" value="1"/>
</dbReference>
<dbReference type="InterPro" id="IPR036514">
    <property type="entry name" value="SGNH_hydro_sf"/>
</dbReference>
<dbReference type="AlphaFoldDB" id="A0A165F4A3"/>
<dbReference type="SUPFAM" id="SSF52266">
    <property type="entry name" value="SGNH hydrolase"/>
    <property type="match status" value="1"/>
</dbReference>
<dbReference type="InterPro" id="IPR051058">
    <property type="entry name" value="GDSL_Est/Lipase"/>
</dbReference>
<reference evidence="2 3" key="1">
    <citation type="journal article" date="2016" name="Mol. Biol. Evol.">
        <title>Comparative Genomics of Early-Diverging Mushroom-Forming Fungi Provides Insights into the Origins of Lignocellulose Decay Capabilities.</title>
        <authorList>
            <person name="Nagy L.G."/>
            <person name="Riley R."/>
            <person name="Tritt A."/>
            <person name="Adam C."/>
            <person name="Daum C."/>
            <person name="Floudas D."/>
            <person name="Sun H."/>
            <person name="Yadav J.S."/>
            <person name="Pangilinan J."/>
            <person name="Larsson K.H."/>
            <person name="Matsuura K."/>
            <person name="Barry K."/>
            <person name="Labutti K."/>
            <person name="Kuo R."/>
            <person name="Ohm R.A."/>
            <person name="Bhattacharya S.S."/>
            <person name="Shirouzu T."/>
            <person name="Yoshinaga Y."/>
            <person name="Martin F.M."/>
            <person name="Grigoriev I.V."/>
            <person name="Hibbett D.S."/>
        </authorList>
    </citation>
    <scope>NUCLEOTIDE SEQUENCE [LARGE SCALE GENOMIC DNA]</scope>
    <source>
        <strain evidence="2 3">HHB12029</strain>
    </source>
</reference>
<name>A0A165F4A3_EXIGL</name>
<dbReference type="Proteomes" id="UP000077266">
    <property type="component" value="Unassembled WGS sequence"/>
</dbReference>
<protein>
    <recommendedName>
        <fullName evidence="4">SGNH hydrolase</fullName>
    </recommendedName>
</protein>
<dbReference type="EMBL" id="KV426102">
    <property type="protein sequence ID" value="KZV88354.1"/>
    <property type="molecule type" value="Genomic_DNA"/>
</dbReference>
<evidence type="ECO:0000313" key="2">
    <source>
        <dbReference type="EMBL" id="KZV88354.1"/>
    </source>
</evidence>